<dbReference type="Pfam" id="PF12867">
    <property type="entry name" value="DinB_2"/>
    <property type="match status" value="1"/>
</dbReference>
<dbReference type="SUPFAM" id="SSF109854">
    <property type="entry name" value="DinB/YfiT-like putative metalloenzymes"/>
    <property type="match status" value="1"/>
</dbReference>
<dbReference type="RefSeq" id="WP_122918214.1">
    <property type="nucleotide sequence ID" value="NZ_RHHQ01000008.1"/>
</dbReference>
<dbReference type="EMBL" id="RHHQ01000008">
    <property type="protein sequence ID" value="RNB89961.1"/>
    <property type="molecule type" value="Genomic_DNA"/>
</dbReference>
<dbReference type="Proteomes" id="UP000271031">
    <property type="component" value="Unassembled WGS sequence"/>
</dbReference>
<proteinExistence type="predicted"/>
<dbReference type="AlphaFoldDB" id="A0A3M8DR83"/>
<evidence type="ECO:0000259" key="1">
    <source>
        <dbReference type="Pfam" id="PF12867"/>
    </source>
</evidence>
<dbReference type="InterPro" id="IPR024775">
    <property type="entry name" value="DinB-like"/>
</dbReference>
<gene>
    <name evidence="2" type="ORF">EDM56_12475</name>
</gene>
<accession>A0A3M8DR83</accession>
<protein>
    <submittedName>
        <fullName evidence="2">DinB family protein</fullName>
    </submittedName>
</protein>
<reference evidence="2 3" key="1">
    <citation type="submission" date="2018-10" db="EMBL/GenBank/DDBJ databases">
        <title>Phylogenomics of Brevibacillus.</title>
        <authorList>
            <person name="Dunlap C."/>
        </authorList>
    </citation>
    <scope>NUCLEOTIDE SEQUENCE [LARGE SCALE GENOMIC DNA]</scope>
    <source>
        <strain evidence="2 3">JCM 15716</strain>
    </source>
</reference>
<dbReference type="Gene3D" id="1.20.120.450">
    <property type="entry name" value="dinb family like domain"/>
    <property type="match status" value="1"/>
</dbReference>
<name>A0A3M8DR83_9BACL</name>
<dbReference type="InterPro" id="IPR034660">
    <property type="entry name" value="DinB/YfiT-like"/>
</dbReference>
<organism evidence="2 3">
    <name type="scientific">Brevibacillus fluminis</name>
    <dbReference type="NCBI Taxonomy" id="511487"/>
    <lineage>
        <taxon>Bacteria</taxon>
        <taxon>Bacillati</taxon>
        <taxon>Bacillota</taxon>
        <taxon>Bacilli</taxon>
        <taxon>Bacillales</taxon>
        <taxon>Paenibacillaceae</taxon>
        <taxon>Brevibacillus</taxon>
    </lineage>
</organism>
<evidence type="ECO:0000313" key="2">
    <source>
        <dbReference type="EMBL" id="RNB89961.1"/>
    </source>
</evidence>
<sequence length="157" mass="18644">MKAINLIILNLRETRRRSIKLWSSLPDEWLTWRPDQGALSFGEMIRHVWTGTYDYHQLVKNNGIVVEQETPLYEKEPIVSVEAEIERSQRYFDDFIAYVETLDDAELETRLIDRSDVGYTRFMGDMLLRIAYHDSVHAGQFLQYMRMAGLERPQIWD</sequence>
<keyword evidence="3" id="KW-1185">Reference proteome</keyword>
<feature type="domain" description="DinB-like" evidence="1">
    <location>
        <begin position="11"/>
        <end position="140"/>
    </location>
</feature>
<comment type="caution">
    <text evidence="2">The sequence shown here is derived from an EMBL/GenBank/DDBJ whole genome shotgun (WGS) entry which is preliminary data.</text>
</comment>
<dbReference type="OrthoDB" id="119432at2"/>
<evidence type="ECO:0000313" key="3">
    <source>
        <dbReference type="Proteomes" id="UP000271031"/>
    </source>
</evidence>